<dbReference type="PANTHER" id="PTHR36834">
    <property type="entry name" value="MEMBRANE PROTEIN-RELATED"/>
    <property type="match status" value="1"/>
</dbReference>
<organism evidence="1 2">
    <name type="scientific">Schleiferilactobacillus harbinensis</name>
    <dbReference type="NCBI Taxonomy" id="304207"/>
    <lineage>
        <taxon>Bacteria</taxon>
        <taxon>Bacillati</taxon>
        <taxon>Bacillota</taxon>
        <taxon>Bacilli</taxon>
        <taxon>Lactobacillales</taxon>
        <taxon>Lactobacillaceae</taxon>
        <taxon>Schleiferilactobacillus</taxon>
    </lineage>
</organism>
<dbReference type="Pfam" id="PF04892">
    <property type="entry name" value="VanZ"/>
    <property type="match status" value="1"/>
</dbReference>
<gene>
    <name evidence="1" type="ORF">D1010_02280</name>
</gene>
<dbReference type="InterPro" id="IPR006976">
    <property type="entry name" value="VanZ-like"/>
</dbReference>
<evidence type="ECO:0000313" key="1">
    <source>
        <dbReference type="EMBL" id="QFR22368.1"/>
    </source>
</evidence>
<proteinExistence type="predicted"/>
<sequence length="145" mass="16527">MKVVLWWGFYAYLAILLTLTILPIFWFGADSPVYRYGFGQQRLTELNPFSWVTYRRIQIVGNVALFIPLTLLGEYLWSRLHSFGGSLMAALGASLVVETIQLVMGYFYLGNRSFDTGDILLNTVGGLLGFAIFKLATRWWTPSWV</sequence>
<dbReference type="Proteomes" id="UP000326779">
    <property type="component" value="Chromosome"/>
</dbReference>
<dbReference type="RefSeq" id="WP_146994266.1">
    <property type="nucleotide sequence ID" value="NZ_BJTX01000016.1"/>
</dbReference>
<dbReference type="AlphaFoldDB" id="A0A510TW61"/>
<evidence type="ECO:0000313" key="2">
    <source>
        <dbReference type="Proteomes" id="UP000326779"/>
    </source>
</evidence>
<protein>
    <submittedName>
        <fullName evidence="1">Uncharacterized protein</fullName>
    </submittedName>
</protein>
<name>A0A510TW61_9LACO</name>
<reference evidence="1 2" key="1">
    <citation type="submission" date="2019-10" db="EMBL/GenBank/DDBJ databases">
        <title>The completed genome of Lactobacillus harbinensis M1.</title>
        <authorList>
            <person name="Zheng Y."/>
        </authorList>
    </citation>
    <scope>NUCLEOTIDE SEQUENCE [LARGE SCALE GENOMIC DNA]</scope>
    <source>
        <strain evidence="1 2">M1</strain>
    </source>
</reference>
<dbReference type="KEGG" id="lhb:D1010_02280"/>
<dbReference type="EMBL" id="CP045143">
    <property type="protein sequence ID" value="QFR22368.1"/>
    <property type="molecule type" value="Genomic_DNA"/>
</dbReference>
<dbReference type="PANTHER" id="PTHR36834:SF1">
    <property type="entry name" value="INTEGRAL MEMBRANE PROTEIN"/>
    <property type="match status" value="1"/>
</dbReference>
<accession>A0A510TW61</accession>
<dbReference type="InterPro" id="IPR053150">
    <property type="entry name" value="Teicoplanin_resist-assoc"/>
</dbReference>